<dbReference type="GO" id="GO:0001729">
    <property type="term" value="F:ceramide kinase activity"/>
    <property type="evidence" value="ECO:0007669"/>
    <property type="project" value="TreeGrafter"/>
</dbReference>
<dbReference type="PANTHER" id="PTHR12358:SF111">
    <property type="entry name" value="CERAMIDE KINASE, ISOFORM A"/>
    <property type="match status" value="1"/>
</dbReference>
<feature type="region of interest" description="Disordered" evidence="1">
    <location>
        <begin position="388"/>
        <end position="418"/>
    </location>
</feature>
<dbReference type="Pfam" id="PF00781">
    <property type="entry name" value="DAGK_cat"/>
    <property type="match status" value="1"/>
</dbReference>
<dbReference type="Gene3D" id="2.60.200.40">
    <property type="match status" value="1"/>
</dbReference>
<evidence type="ECO:0000259" key="2">
    <source>
        <dbReference type="PROSITE" id="PS50146"/>
    </source>
</evidence>
<dbReference type="Proteomes" id="UP001295684">
    <property type="component" value="Unassembled WGS sequence"/>
</dbReference>
<evidence type="ECO:0000313" key="4">
    <source>
        <dbReference type="Proteomes" id="UP001295684"/>
    </source>
</evidence>
<sequence length="536" mass="60937">MGNSNSSRTYQECYDRMKLATVRRSQEKHAQQFDLFLSYKNVNSSSKTSVNTQCSKDPLANEFGLEFKEIYLLPKSFQSQSRRPTQAQARPECPFLIDFDTFLKVTRGSPNFDSLVNNSSLKKGDYLLHEDEEEEMMLTLIHSNFKQEIFYFDIVEELIRTETILNSLNKSEDRHLAVLVNPISGKQRGRGYYKDILAPTLNITGIKYDHYETDSETYIEEWVNQFSDKPFPYTDIILIGGDGLFSQLINSVLNNPACKHLIKTPIGLLPAGSQNAVCCDLKGKDVFQACRNIVRRPTVQTDIMKVQFANSDTPIYATVILWGLLGDVVKNAEKLRKLFKSARYAVSAAKIFLTSWKMKTYKCNVQFKSDFEINSDFNARKHLDEEDGKNDVGLNISSSIQTESTEATEGSEIGENPWNDHPDSDFSFLGMVTHECRSSLNKKERFMPTSRFNDGSISLATLTKCGKVKLLKFLSKFSNAKHLEFDKFNGMEVSEVQISPDTKSWFNIDGEIYENDQANVKLLPSFLTMIGGIHDS</sequence>
<organism evidence="3 4">
    <name type="scientific">Euplotes crassus</name>
    <dbReference type="NCBI Taxonomy" id="5936"/>
    <lineage>
        <taxon>Eukaryota</taxon>
        <taxon>Sar</taxon>
        <taxon>Alveolata</taxon>
        <taxon>Ciliophora</taxon>
        <taxon>Intramacronucleata</taxon>
        <taxon>Spirotrichea</taxon>
        <taxon>Hypotrichia</taxon>
        <taxon>Euplotida</taxon>
        <taxon>Euplotidae</taxon>
        <taxon>Moneuplotes</taxon>
    </lineage>
</organism>
<dbReference type="InterPro" id="IPR001206">
    <property type="entry name" value="Diacylglycerol_kinase_cat_dom"/>
</dbReference>
<keyword evidence="4" id="KW-1185">Reference proteome</keyword>
<gene>
    <name evidence="3" type="ORF">ECRASSUSDP1_LOCUS2309</name>
</gene>
<dbReference type="GO" id="GO:0016020">
    <property type="term" value="C:membrane"/>
    <property type="evidence" value="ECO:0007669"/>
    <property type="project" value="GOC"/>
</dbReference>
<dbReference type="InterPro" id="IPR016064">
    <property type="entry name" value="NAD/diacylglycerol_kinase_sf"/>
</dbReference>
<protein>
    <recommendedName>
        <fullName evidence="2">DAGKc domain-containing protein</fullName>
    </recommendedName>
</protein>
<dbReference type="AlphaFoldDB" id="A0AAD1U2T0"/>
<feature type="compositionally biased region" description="Polar residues" evidence="1">
    <location>
        <begin position="395"/>
        <end position="408"/>
    </location>
</feature>
<accession>A0AAD1U2T0</accession>
<evidence type="ECO:0000256" key="1">
    <source>
        <dbReference type="SAM" id="MobiDB-lite"/>
    </source>
</evidence>
<dbReference type="EMBL" id="CAMPGE010002202">
    <property type="protein sequence ID" value="CAI2361000.1"/>
    <property type="molecule type" value="Genomic_DNA"/>
</dbReference>
<dbReference type="Gene3D" id="3.40.50.10330">
    <property type="entry name" value="Probable inorganic polyphosphate/atp-NAD kinase, domain 1"/>
    <property type="match status" value="1"/>
</dbReference>
<dbReference type="PROSITE" id="PS50146">
    <property type="entry name" value="DAGK"/>
    <property type="match status" value="1"/>
</dbReference>
<evidence type="ECO:0000313" key="3">
    <source>
        <dbReference type="EMBL" id="CAI2361000.1"/>
    </source>
</evidence>
<dbReference type="InterPro" id="IPR050187">
    <property type="entry name" value="Lipid_Phosphate_FormReg"/>
</dbReference>
<dbReference type="PANTHER" id="PTHR12358">
    <property type="entry name" value="SPHINGOSINE KINASE"/>
    <property type="match status" value="1"/>
</dbReference>
<dbReference type="InterPro" id="IPR017438">
    <property type="entry name" value="ATP-NAD_kinase_N"/>
</dbReference>
<reference evidence="3" key="1">
    <citation type="submission" date="2023-07" db="EMBL/GenBank/DDBJ databases">
        <authorList>
            <consortium name="AG Swart"/>
            <person name="Singh M."/>
            <person name="Singh A."/>
            <person name="Seah K."/>
            <person name="Emmerich C."/>
        </authorList>
    </citation>
    <scope>NUCLEOTIDE SEQUENCE</scope>
    <source>
        <strain evidence="3">DP1</strain>
    </source>
</reference>
<dbReference type="GO" id="GO:0006672">
    <property type="term" value="P:ceramide metabolic process"/>
    <property type="evidence" value="ECO:0007669"/>
    <property type="project" value="TreeGrafter"/>
</dbReference>
<feature type="domain" description="DAGKc" evidence="2">
    <location>
        <begin position="171"/>
        <end position="310"/>
    </location>
</feature>
<proteinExistence type="predicted"/>
<comment type="caution">
    <text evidence="3">The sequence shown here is derived from an EMBL/GenBank/DDBJ whole genome shotgun (WGS) entry which is preliminary data.</text>
</comment>
<name>A0AAD1U2T0_EUPCR</name>
<dbReference type="SUPFAM" id="SSF111331">
    <property type="entry name" value="NAD kinase/diacylglycerol kinase-like"/>
    <property type="match status" value="1"/>
</dbReference>